<feature type="compositionally biased region" description="Low complexity" evidence="1">
    <location>
        <begin position="3055"/>
        <end position="3073"/>
    </location>
</feature>
<feature type="compositionally biased region" description="Basic and acidic residues" evidence="1">
    <location>
        <begin position="2644"/>
        <end position="2656"/>
    </location>
</feature>
<feature type="compositionally biased region" description="Low complexity" evidence="1">
    <location>
        <begin position="2159"/>
        <end position="2184"/>
    </location>
</feature>
<feature type="compositionally biased region" description="Low complexity" evidence="1">
    <location>
        <begin position="61"/>
        <end position="81"/>
    </location>
</feature>
<feature type="compositionally biased region" description="Basic and acidic residues" evidence="1">
    <location>
        <begin position="3248"/>
        <end position="3264"/>
    </location>
</feature>
<feature type="region of interest" description="Disordered" evidence="1">
    <location>
        <begin position="2896"/>
        <end position="2988"/>
    </location>
</feature>
<feature type="compositionally biased region" description="Polar residues" evidence="1">
    <location>
        <begin position="2542"/>
        <end position="2555"/>
    </location>
</feature>
<proteinExistence type="predicted"/>
<dbReference type="Pfam" id="PF12510">
    <property type="entry name" value="Smoothelin"/>
    <property type="match status" value="2"/>
</dbReference>
<feature type="domain" description="Smoothelin" evidence="2">
    <location>
        <begin position="3375"/>
        <end position="3414"/>
    </location>
</feature>
<feature type="compositionally biased region" description="Polar residues" evidence="1">
    <location>
        <begin position="1246"/>
        <end position="1261"/>
    </location>
</feature>
<feature type="region of interest" description="Disordered" evidence="1">
    <location>
        <begin position="4377"/>
        <end position="4427"/>
    </location>
</feature>
<feature type="compositionally biased region" description="Polar residues" evidence="1">
    <location>
        <begin position="670"/>
        <end position="695"/>
    </location>
</feature>
<feature type="compositionally biased region" description="Polar residues" evidence="1">
    <location>
        <begin position="2503"/>
        <end position="2513"/>
    </location>
</feature>
<feature type="compositionally biased region" description="Polar residues" evidence="1">
    <location>
        <begin position="4398"/>
        <end position="4420"/>
    </location>
</feature>
<feature type="region of interest" description="Disordered" evidence="1">
    <location>
        <begin position="3424"/>
        <end position="3444"/>
    </location>
</feature>
<feature type="compositionally biased region" description="Polar residues" evidence="1">
    <location>
        <begin position="1086"/>
        <end position="1101"/>
    </location>
</feature>
<feature type="region of interest" description="Disordered" evidence="1">
    <location>
        <begin position="1764"/>
        <end position="1796"/>
    </location>
</feature>
<feature type="compositionally biased region" description="Polar residues" evidence="1">
    <location>
        <begin position="1214"/>
        <end position="1228"/>
    </location>
</feature>
<feature type="compositionally biased region" description="Basic and acidic residues" evidence="1">
    <location>
        <begin position="2760"/>
        <end position="2790"/>
    </location>
</feature>
<feature type="compositionally biased region" description="Basic residues" evidence="1">
    <location>
        <begin position="3536"/>
        <end position="3545"/>
    </location>
</feature>
<feature type="region of interest" description="Disordered" evidence="1">
    <location>
        <begin position="3049"/>
        <end position="3091"/>
    </location>
</feature>
<feature type="compositionally biased region" description="Low complexity" evidence="1">
    <location>
        <begin position="2129"/>
        <end position="2151"/>
    </location>
</feature>
<feature type="compositionally biased region" description="Low complexity" evidence="1">
    <location>
        <begin position="1963"/>
        <end position="1973"/>
    </location>
</feature>
<feature type="compositionally biased region" description="Basic and acidic residues" evidence="1">
    <location>
        <begin position="741"/>
        <end position="776"/>
    </location>
</feature>
<feature type="compositionally biased region" description="Polar residues" evidence="1">
    <location>
        <begin position="3575"/>
        <end position="3585"/>
    </location>
</feature>
<feature type="compositionally biased region" description="Polar residues" evidence="1">
    <location>
        <begin position="120"/>
        <end position="129"/>
    </location>
</feature>
<feature type="compositionally biased region" description="Acidic residues" evidence="1">
    <location>
        <begin position="1710"/>
        <end position="1733"/>
    </location>
</feature>
<feature type="region of interest" description="Disordered" evidence="1">
    <location>
        <begin position="2270"/>
        <end position="2325"/>
    </location>
</feature>
<feature type="compositionally biased region" description="Basic and acidic residues" evidence="1">
    <location>
        <begin position="1975"/>
        <end position="1985"/>
    </location>
</feature>
<feature type="region of interest" description="Disordered" evidence="1">
    <location>
        <begin position="3245"/>
        <end position="3280"/>
    </location>
</feature>
<feature type="domain" description="Smoothelin" evidence="2">
    <location>
        <begin position="2841"/>
        <end position="2880"/>
    </location>
</feature>
<feature type="compositionally biased region" description="Polar residues" evidence="1">
    <location>
        <begin position="1344"/>
        <end position="1357"/>
    </location>
</feature>
<evidence type="ECO:0000256" key="1">
    <source>
        <dbReference type="SAM" id="MobiDB-lite"/>
    </source>
</evidence>
<feature type="compositionally biased region" description="Basic and acidic residues" evidence="1">
    <location>
        <begin position="2908"/>
        <end position="2939"/>
    </location>
</feature>
<feature type="compositionally biased region" description="Polar residues" evidence="1">
    <location>
        <begin position="4452"/>
        <end position="4467"/>
    </location>
</feature>
<feature type="compositionally biased region" description="Basic and acidic residues" evidence="1">
    <location>
        <begin position="1133"/>
        <end position="1148"/>
    </location>
</feature>
<gene>
    <name evidence="3" type="ORF">GWI33_010604</name>
</gene>
<feature type="compositionally biased region" description="Low complexity" evidence="1">
    <location>
        <begin position="819"/>
        <end position="831"/>
    </location>
</feature>
<reference evidence="3" key="1">
    <citation type="submission" date="2020-08" db="EMBL/GenBank/DDBJ databases">
        <title>Genome sequencing and assembly of the red palm weevil Rhynchophorus ferrugineus.</title>
        <authorList>
            <person name="Dias G.B."/>
            <person name="Bergman C.M."/>
            <person name="Manee M."/>
        </authorList>
    </citation>
    <scope>NUCLEOTIDE SEQUENCE</scope>
    <source>
        <strain evidence="3">AA-2017</strain>
        <tissue evidence="3">Whole larva</tissue>
    </source>
</reference>
<evidence type="ECO:0000313" key="3">
    <source>
        <dbReference type="EMBL" id="KAF7285506.1"/>
    </source>
</evidence>
<feature type="compositionally biased region" description="Basic and acidic residues" evidence="1">
    <location>
        <begin position="832"/>
        <end position="853"/>
    </location>
</feature>
<feature type="compositionally biased region" description="Polar residues" evidence="1">
    <location>
        <begin position="1279"/>
        <end position="1292"/>
    </location>
</feature>
<feature type="compositionally biased region" description="Basic and acidic residues" evidence="1">
    <location>
        <begin position="2814"/>
        <end position="2829"/>
    </location>
</feature>
<feature type="compositionally biased region" description="Basic and acidic residues" evidence="1">
    <location>
        <begin position="1390"/>
        <end position="1412"/>
    </location>
</feature>
<feature type="region of interest" description="Disordered" evidence="1">
    <location>
        <begin position="2644"/>
        <end position="2829"/>
    </location>
</feature>
<feature type="compositionally biased region" description="Polar residues" evidence="1">
    <location>
        <begin position="136"/>
        <end position="151"/>
    </location>
</feature>
<feature type="compositionally biased region" description="Basic and acidic residues" evidence="1">
    <location>
        <begin position="1421"/>
        <end position="1436"/>
    </location>
</feature>
<feature type="compositionally biased region" description="Polar residues" evidence="1">
    <location>
        <begin position="3656"/>
        <end position="3673"/>
    </location>
</feature>
<accession>A0A834MJM0</accession>
<feature type="region of interest" description="Disordered" evidence="1">
    <location>
        <begin position="302"/>
        <end position="355"/>
    </location>
</feature>
<feature type="compositionally biased region" description="Basic and acidic residues" evidence="1">
    <location>
        <begin position="1852"/>
        <end position="1876"/>
    </location>
</feature>
<feature type="region of interest" description="Disordered" evidence="1">
    <location>
        <begin position="4299"/>
        <end position="4358"/>
    </location>
</feature>
<feature type="compositionally biased region" description="Polar residues" evidence="1">
    <location>
        <begin position="3733"/>
        <end position="3750"/>
    </location>
</feature>
<feature type="compositionally biased region" description="Basic and acidic residues" evidence="1">
    <location>
        <begin position="1103"/>
        <end position="1116"/>
    </location>
</feature>
<feature type="region of interest" description="Disordered" evidence="1">
    <location>
        <begin position="1852"/>
        <end position="1910"/>
    </location>
</feature>
<feature type="region of interest" description="Disordered" evidence="1">
    <location>
        <begin position="488"/>
        <end position="543"/>
    </location>
</feature>
<feature type="compositionally biased region" description="Basic and acidic residues" evidence="1">
    <location>
        <begin position="1586"/>
        <end position="1596"/>
    </location>
</feature>
<feature type="compositionally biased region" description="Polar residues" evidence="1">
    <location>
        <begin position="3265"/>
        <end position="3280"/>
    </location>
</feature>
<feature type="compositionally biased region" description="Polar residues" evidence="1">
    <location>
        <begin position="1378"/>
        <end position="1389"/>
    </location>
</feature>
<feature type="compositionally biased region" description="Basic and acidic residues" evidence="1">
    <location>
        <begin position="1325"/>
        <end position="1336"/>
    </location>
</feature>
<feature type="compositionally biased region" description="Basic and acidic residues" evidence="1">
    <location>
        <begin position="343"/>
        <end position="355"/>
    </location>
</feature>
<feature type="compositionally biased region" description="Basic and acidic residues" evidence="1">
    <location>
        <begin position="1293"/>
        <end position="1308"/>
    </location>
</feature>
<feature type="compositionally biased region" description="Basic and acidic residues" evidence="1">
    <location>
        <begin position="2966"/>
        <end position="2983"/>
    </location>
</feature>
<feature type="compositionally biased region" description="Low complexity" evidence="1">
    <location>
        <begin position="3586"/>
        <end position="3601"/>
    </location>
</feature>
<feature type="compositionally biased region" description="Basic and acidic residues" evidence="1">
    <location>
        <begin position="1453"/>
        <end position="1464"/>
    </location>
</feature>
<feature type="compositionally biased region" description="Basic and acidic residues" evidence="1">
    <location>
        <begin position="3756"/>
        <end position="3769"/>
    </location>
</feature>
<feature type="compositionally biased region" description="Polar residues" evidence="1">
    <location>
        <begin position="516"/>
        <end position="528"/>
    </location>
</feature>
<feature type="region of interest" description="Disordered" evidence="1">
    <location>
        <begin position="4441"/>
        <end position="4518"/>
    </location>
</feature>
<feature type="compositionally biased region" description="Basic and acidic residues" evidence="1">
    <location>
        <begin position="1517"/>
        <end position="1532"/>
    </location>
</feature>
<feature type="region of interest" description="Disordered" evidence="1">
    <location>
        <begin position="4060"/>
        <end position="4082"/>
    </location>
</feature>
<feature type="region of interest" description="Disordered" evidence="1">
    <location>
        <begin position="96"/>
        <end position="153"/>
    </location>
</feature>
<feature type="compositionally biased region" description="Polar residues" evidence="1">
    <location>
        <begin position="637"/>
        <end position="648"/>
    </location>
</feature>
<feature type="region of interest" description="Disordered" evidence="1">
    <location>
        <begin position="4094"/>
        <end position="4132"/>
    </location>
</feature>
<feature type="compositionally biased region" description="Basic and acidic residues" evidence="1">
    <location>
        <begin position="945"/>
        <end position="960"/>
    </location>
</feature>
<feature type="region of interest" description="Disordered" evidence="1">
    <location>
        <begin position="3575"/>
        <end position="3634"/>
    </location>
</feature>
<organism evidence="3 4">
    <name type="scientific">Rhynchophorus ferrugineus</name>
    <name type="common">Red palm weevil</name>
    <name type="synonym">Curculio ferrugineus</name>
    <dbReference type="NCBI Taxonomy" id="354439"/>
    <lineage>
        <taxon>Eukaryota</taxon>
        <taxon>Metazoa</taxon>
        <taxon>Ecdysozoa</taxon>
        <taxon>Arthropoda</taxon>
        <taxon>Hexapoda</taxon>
        <taxon>Insecta</taxon>
        <taxon>Pterygota</taxon>
        <taxon>Neoptera</taxon>
        <taxon>Endopterygota</taxon>
        <taxon>Coleoptera</taxon>
        <taxon>Polyphaga</taxon>
        <taxon>Cucujiformia</taxon>
        <taxon>Curculionidae</taxon>
        <taxon>Dryophthorinae</taxon>
        <taxon>Rhynchophorus</taxon>
    </lineage>
</organism>
<comment type="caution">
    <text evidence="3">The sequence shown here is derived from an EMBL/GenBank/DDBJ whole genome shotgun (WGS) entry which is preliminary data.</text>
</comment>
<feature type="region of interest" description="Disordered" evidence="1">
    <location>
        <begin position="1941"/>
        <end position="1997"/>
    </location>
</feature>
<feature type="compositionally biased region" description="Basic and acidic residues" evidence="1">
    <location>
        <begin position="2218"/>
        <end position="2231"/>
    </location>
</feature>
<feature type="compositionally biased region" description="Basic and acidic residues" evidence="1">
    <location>
        <begin position="1485"/>
        <end position="1499"/>
    </location>
</feature>
<feature type="compositionally biased region" description="Basic and acidic residues" evidence="1">
    <location>
        <begin position="2273"/>
        <end position="2283"/>
    </location>
</feature>
<feature type="compositionally biased region" description="Polar residues" evidence="1">
    <location>
        <begin position="1118"/>
        <end position="1132"/>
    </location>
</feature>
<feature type="compositionally biased region" description="Polar residues" evidence="1">
    <location>
        <begin position="1570"/>
        <end position="1581"/>
    </location>
</feature>
<feature type="compositionally biased region" description="Low complexity" evidence="1">
    <location>
        <begin position="725"/>
        <end position="740"/>
    </location>
</feature>
<protein>
    <recommendedName>
        <fullName evidence="2">Smoothelin domain-containing protein</fullName>
    </recommendedName>
</protein>
<feature type="compositionally biased region" description="Basic residues" evidence="1">
    <location>
        <begin position="1694"/>
        <end position="1704"/>
    </location>
</feature>
<feature type="region of interest" description="Disordered" evidence="1">
    <location>
        <begin position="171"/>
        <end position="221"/>
    </location>
</feature>
<feature type="compositionally biased region" description="Basic and acidic residues" evidence="1">
    <location>
        <begin position="1007"/>
        <end position="1020"/>
    </location>
</feature>
<feature type="region of interest" description="Disordered" evidence="1">
    <location>
        <begin position="3327"/>
        <end position="3364"/>
    </location>
</feature>
<feature type="compositionally biased region" description="Polar residues" evidence="1">
    <location>
        <begin position="1023"/>
        <end position="1036"/>
    </location>
</feature>
<feature type="compositionally biased region" description="Basic and acidic residues" evidence="1">
    <location>
        <begin position="1764"/>
        <end position="1773"/>
    </location>
</feature>
<name>A0A834MJM0_RHYFE</name>
<feature type="compositionally biased region" description="Basic and acidic residues" evidence="1">
    <location>
        <begin position="696"/>
        <end position="712"/>
    </location>
</feature>
<feature type="compositionally biased region" description="Basic and acidic residues" evidence="1">
    <location>
        <begin position="876"/>
        <end position="931"/>
    </location>
</feature>
<feature type="region of interest" description="Disordered" evidence="1">
    <location>
        <begin position="2502"/>
        <end position="2628"/>
    </location>
</feature>
<feature type="compositionally biased region" description="Basic and acidic residues" evidence="1">
    <location>
        <begin position="617"/>
        <end position="635"/>
    </location>
</feature>
<feature type="compositionally biased region" description="Basic and acidic residues" evidence="1">
    <location>
        <begin position="96"/>
        <end position="119"/>
    </location>
</feature>
<dbReference type="Proteomes" id="UP000625711">
    <property type="component" value="Unassembled WGS sequence"/>
</dbReference>
<feature type="compositionally biased region" description="Basic and acidic residues" evidence="1">
    <location>
        <begin position="2721"/>
        <end position="2742"/>
    </location>
</feature>
<feature type="compositionally biased region" description="Polar residues" evidence="1">
    <location>
        <begin position="962"/>
        <end position="974"/>
    </location>
</feature>
<feature type="compositionally biased region" description="Low complexity" evidence="1">
    <location>
        <begin position="2585"/>
        <end position="2597"/>
    </location>
</feature>
<feature type="compositionally biased region" description="Polar residues" evidence="1">
    <location>
        <begin position="332"/>
        <end position="342"/>
    </location>
</feature>
<feature type="compositionally biased region" description="Low complexity" evidence="1">
    <location>
        <begin position="777"/>
        <end position="791"/>
    </location>
</feature>
<feature type="compositionally biased region" description="Low complexity" evidence="1">
    <location>
        <begin position="586"/>
        <end position="602"/>
    </location>
</feature>
<feature type="compositionally biased region" description="Basic and acidic residues" evidence="1">
    <location>
        <begin position="488"/>
        <end position="497"/>
    </location>
</feature>
<feature type="compositionally biased region" description="Basic and acidic residues" evidence="1">
    <location>
        <begin position="2697"/>
        <end position="2713"/>
    </location>
</feature>
<feature type="compositionally biased region" description="Basic and acidic residues" evidence="1">
    <location>
        <begin position="1167"/>
        <end position="1180"/>
    </location>
</feature>
<evidence type="ECO:0000313" key="4">
    <source>
        <dbReference type="Proteomes" id="UP000625711"/>
    </source>
</evidence>
<feature type="compositionally biased region" description="Low complexity" evidence="1">
    <location>
        <begin position="203"/>
        <end position="214"/>
    </location>
</feature>
<dbReference type="InterPro" id="IPR022189">
    <property type="entry name" value="SMTN"/>
</dbReference>
<feature type="compositionally biased region" description="Basic and acidic residues" evidence="1">
    <location>
        <begin position="1780"/>
        <end position="1792"/>
    </location>
</feature>
<sequence>MSSEFTDVARIQDEEVLRRMWQETDDFGRKKEIRAHMYKVRENRLKEFYNTGEVSSEIQKTTTTTTRSSSDTSSKTNMSTTYADDLADQTYVKLKSKEVRDSESPIRDNYNKSIDKRQDQGWTVTSSNQRSDDGKTFSTTHSATRSGTENINGGKLDYSAKLEEKSSVFQDGDDKNFTKAVGSSSSSVIRQEATGGDENSAFKSSTTKTSSSSKYVSESRNTNTTEDIRALPSTNVVVTNEKVPYVINDDNIRSITEKTFTSDAPSDLKKHPNYIEGKTKITQETKTLADGTVVTTTHYVTKDGNSTSTATHKKYSNIGSTKTERRSSSSTAQTHTRNSVINDTKRSTTRDDRRPVEYIIEPGKTVDIKVKTVKEYGDHTDNTDVNERYSNQHTTKIIRESTQTRKNDTNLQDTRKVDNKTIDIITVPADSTTTTIKTTRTIITEEIPREQTDVTYHTTKTHQINQKKDIVDRKKVVNDEFITTERQQEINTRDITETKNNFNDQPQRKPHPIQEPCQSSVQPKSSQDIPYEQPQRKSQPIQEPYEVPLQPKGTQETPYGQPQRVTQPIEEPYHTPVQPQGSPTTKYEQPQEKQQPNQEPYQVPVQRKSPNDVPYEQPERRQPIKPGKSEIEKPQPTEGQYETTYRTEYTSKRISVDVSPTHDAFARSLRSVTPERNTRSGRNTPRTGSNTSLRSSPEKMRFPSRTSPDRGRSTSPKKPNDKCASTETITYKTTKTSKYSPEGKHPTGRKPTNDSTKKPKTTEHYSTDTITKRSRTETTTTDSTDTNTLTRNKNKPRSPSPTSTTTSDFEYVRNDTDDSISITTTTSTTNKKITDTARPDSLDITRKTKKVTDRSPTSPLTDLKKSPTKQSTPTSEKPKTTRTDTYEERVKEILGLKQDKQEIRRSSLERNSLKKTSVKEVSTRTYSDDVVNRLYVTKTPSTPKLTDKKSPERKSPEKYPDSIQTKKTSSQIRKSPQEPLEPYPEKRSPTKSGPSVGEFPSQIRKSPQREPLEPYPEKKSPTKSRPTVSEFPSQVRRSPEREPVEPYPNKRSPTKCGPTVNEFPSQFRKSPEKEPPEPYPGKKSPTKSGPSVNEFPSQIRKSPQREPLEPYPEKKSPTKSGPTVSEFPSQVRRSPEREPLEPYPEKKSPTKLGPSVNEYPSQIRKSPQREPLEPYPEKKSPTKFGPTVNEFPSQVRRSPEREPLEIYPEKKSPTKSAPTVSEFPSQVRKSPEKEPLEPYPEKKSPTKSGPSLNEFPSQIRKSPQREPLEPYPEKKSPTKSRPTVSEFPSQVRRSTEREPLETYPDKKSATKCGPTVSEFPSQVRRSPEREPMEPYPEKGAPTKSGPSVSEFPSQIRKSPQREPLEPYPENKSPKRAGSTVSEFPSQVRSSPEREPLEPYPDRKCPEKYKPGIDEFPSQTKRSPEKEPLEPYPERKSPTKSKPSVDEFPSQIRRSPEKEPLEPYPERQSPTKYKPSVNEFPSQIRKSPEKEPLEPYPEKKSPKRSAPTVDEFPSQIKRSPEREPLEPYPEKKSPTKSGPKVSEFPSQSRKLPEKEPLDKYPGKKSPVKSGPNVSDYPSQVRKTPQKKTVEPYPEKKTPTKSIPSSIGEYSKQVKRVPEKQPLETYLEKKSPVKSRPGVTEYPSQVKKAPRREPVETNPERKTSSKYDRTVIDISSQEYIKNKKITQKVQPIPGKKQPKSPKKIKKEKTTSDDETSEDEQEQIEEISEITENYDEDYQRRTTDEIYKHDQIITTDKKRSTKEILEIERNINDKSRKPSNKIPEGKRATKPRDVPSTDGEIYETITEKHLNTIETRKPVEEPVAERKIFSQLCREDEITRVDKKRTTQELLESEIVEHTRTVQPKERSPTRASPERIVGKDLFSVKIDKKPIKKSQKPRTKSESSTSDEDVHTLEENVIVEISDIKNENIKKVQKTNKNAANTVESKTITTLRKDKTAPKDKKPSTKTTTEIIKTTVTKKDSPIDKPTMRKPTQTSVKKVTETVSTTTKLVKKPTPKTVYSPQAVKKQPETIYRVEKTKFIGESEYQDQFSKVNKVRKEPIRKTTKPVKTTLHDIEKENLREDKTLHIRTNRVDDTVTKKKVTKTIMVNGNVPKTKITEVPSKLSTKKSPISYTTTETKPKTPTTTKYSTTVRKTVTDTRTTKPTVTTTITVTPKTKPSTKTPQSKTPSKKPKRKPTNGYASSDTEDDSLVESVEGSFTEFRQDKNEFSRTTDETFTKRIREQLPREHVITTKTVLINNDDITDREIIVNLQRSKSSREPTPDRLCPRPLTSDEEEESSPVRYPDEISEPDDGSLRRKPKKLSDMPIFESPDTQEFTRITEITDNRKKITEVDRVEETDESLLSIDKKINKFMDTADKLTKEPIKPKPTSADKSKVFKISDDLLDRSDECLLSVSDKVSKFITTAEQLTSQKLPEKSKTPKTNVSIQRKVEEFETSVEEANKPKKPTGRAPKVERPDLTQIDDELKEDECLLSVSDKVSKFITTAEHLTNTVSKPISLSKIDIKPRQDEPREVDRRSPNRDVQYERQQTYTRKSTSLSPEREMSPSPRQRSPLNTRPSLIPRHTPDRTTGITETQITETTHVIEDKSVPSPRRSPTTDDNKTILSTTSRLRNTESIKKAKALFENIAKDQTKPKQRDILSRPSVFEGKTTKRTDETRTSVQTEHREEISRRSSIKSNRIQNDKDLRSAKLVEEITRRSQSPQKSPERSIVDNDRHRSPEKIEITRFRPSSPEKIPEIVTYTPRSREPSPDGDIPHYMKPLDRSLRPNSPHRDSITQLKIQPQDSTDSKPSRFGVTLKRTDSDKVSKTNDSSSIERRRISVDKKITEEEVDEIFDLEILEELLEIVVSYEIRRKIRTQIRLVKRLITEGTLETYISKRRSVVRRGSSPVKSVRPDEPRRSSPEKLYEYTDTVDRRRSSVEHSEYQSSYSKSERRYSSESTNVIRKSPSPVRERSSPQRLSPERKVTKTVDVNPAGKVTTTKTTESIPGGVRVTTTTTTETKSFTTLKKTVPGSKKPVEDNQPEWVKQRNLRNTKETNTKKVTSGTSTVTKKTSSRSSPSKEVKPTDIITSSYGVGPTDENGTPLFGLKALRAQNKNTTTKVQGTVVSSEYYSENGQEPVGQISVTKYSTDPRDLEEEGMITTDGEVTSVTTTQKFGYKDTPSLKNLTGSKKTKEICDKNESTTTKTTKVNRRGSVKAISQKFIENAVETLKSERQTTYPKAGLILRTSSFKSTEDPHSREGSPVEAREQTTTTSKGGETFLSNTKKITGVQDVITRMKTEEHQEGDTEEDIAARGLLNKFIGSQVLLSGMEAHARSTKSQTTESSSPSGTVKRSTKITSTITEGGKPRTTTRVFQRPVTEKDLETVWDEQTLKLLLEQSTDYEERRVIRARLRQVMAEQEACTALVDQATKGEDPATPTTPTAGQLEGESQLLPLLKGLLDAPENDITPDSGTESGEDQRSNLIAEVQTALEKLSTSLLNDQTDISEERRSNLLQLVAKLQAGLSGNDRRSSTSSSGGRFQKRKTKQSRHTVGVSKEELADARKLIEEISLNELNTSASGSKVNLSKQNSESSVPTSSASSSYRSIHQAKVKNATARPFSSSNSTTSSVQTPTEHFDGFDNLFGEDKDKDITYHEAPTVQQKATPNFSTTVKQSSQTRLDRGISNDSTGSIKSAFKAVQQAAASKVSAMKQDQKDESESEEVEEEEVEEEEEDDSSTVKTSNTVENAPLTSNPIYSRPVQKYDEKCSRFDTQKRLKMKRANTIDIPKPLNFYQDDDDSDSDHEDGNQKRRDSSYTLKGPVGVGDPNTKKIVPVFQPKTESDKKFLAFINKHNDNNSNKNSPWARNSSVWGSKFGNIKSTFEKTQDNDAKSFWKSADDNIRRTTSNQFGPKISRESARNLQQMFEEKRKESQKNPAPVYSAGPVHQSHIVTGSLQVKTEKEKQYKVIPQPLPVNQFSHAPQSAFKPIKKVPQPPVPNRSSIVFSPENRELIKSEIKEPTGPAFLYSPKPLTSPIEKTTVTSPVASKPWAASSTGSRVISLAASRFEQPPIKEPPRPRKMSRESNKALVSSYQANTNIVDRTPAYINKSSENKPSSVRKLSGQYENLESKSAEAQQKPQTYQIRTSVVESQYTPQVKLPPQNIPLSPQQFTPSHQQNIPFSLQQNIPLMPPQNTQYPLQNQQIPPQNIAPQNYSVRYDQPQTYSIRYDQPQTQYYPPQNYSIRYDQPQNYSIRYDQQSQQNLPQNYNIAYNQPQTSPNQNYQPQNYRIVYDRPQNLPQNYSVKYDQPQSALQSPQTPTRPQSYSSPHDSVSQVQNKVSPSSPAHNTQVLSPTESSPQPNNEYTSTFVFKPTQNQKVPVQAIEPVVQPPKAERQISNESLHEHSAVSSRVMTGPVSQQAVTVKQKSPMSRDQHDMEAALNLKSSLQKLTKQDSKEGNIPNKNRSPARSPSNSFSYKPRPPEVKSPSLSQSFKYKSEIQSKETSTYKPSDCPKPTVSPSSFKSKSTFEDITKETKNCGVVKPMQQKPIPIYNNTNISKSNEKIRINDKGQSVVTGQFHIPVISVKSPESPRPPTQTQVLSKSDSWHQICLAHQSTNEKPVPKPGPVKSKSSHSLAVPKMYEAGMSKEEMLHKRKTMEAFLTGNKSPPADTKIKAVKRSINRIKTSEKRSTQTKVTGGLCRSRTLPDIICPDLLDESNVDKAFDELFESS</sequence>
<keyword evidence="4" id="KW-1185">Reference proteome</keyword>
<feature type="region of interest" description="Disordered" evidence="1">
    <location>
        <begin position="3520"/>
        <end position="3553"/>
    </location>
</feature>
<feature type="compositionally biased region" description="Basic and acidic residues" evidence="1">
    <location>
        <begin position="3799"/>
        <end position="3808"/>
    </location>
</feature>
<evidence type="ECO:0000259" key="2">
    <source>
        <dbReference type="Pfam" id="PF12510"/>
    </source>
</evidence>
<feature type="region of interest" description="Disordered" evidence="1">
    <location>
        <begin position="3918"/>
        <end position="3941"/>
    </location>
</feature>
<feature type="region of interest" description="Disordered" evidence="1">
    <location>
        <begin position="2426"/>
        <end position="2481"/>
    </location>
</feature>
<feature type="region of interest" description="Disordered" evidence="1">
    <location>
        <begin position="569"/>
        <end position="1735"/>
    </location>
</feature>
<feature type="compositionally biased region" description="Basic and acidic residues" evidence="1">
    <location>
        <begin position="1263"/>
        <end position="1276"/>
    </location>
</feature>
<feature type="compositionally biased region" description="Polar residues" evidence="1">
    <location>
        <begin position="2563"/>
        <end position="2574"/>
    </location>
</feature>
<feature type="region of interest" description="Disordered" evidence="1">
    <location>
        <begin position="2125"/>
        <end position="2231"/>
    </location>
</feature>
<feature type="compositionally biased region" description="Basic and acidic residues" evidence="1">
    <location>
        <begin position="1549"/>
        <end position="1560"/>
    </location>
</feature>
<feature type="region of interest" description="Disordered" evidence="1">
    <location>
        <begin position="52"/>
        <end position="81"/>
    </location>
</feature>
<feature type="compositionally biased region" description="Acidic residues" evidence="1">
    <location>
        <begin position="3789"/>
        <end position="3798"/>
    </location>
</feature>
<feature type="region of interest" description="Disordered" evidence="1">
    <location>
        <begin position="3656"/>
        <end position="3685"/>
    </location>
</feature>
<feature type="compositionally biased region" description="Polar residues" evidence="1">
    <location>
        <begin position="2791"/>
        <end position="2801"/>
    </location>
</feature>
<feature type="compositionally biased region" description="Basic and acidic residues" evidence="1">
    <location>
        <begin position="1949"/>
        <end position="1961"/>
    </location>
</feature>
<feature type="compositionally biased region" description="Basic and acidic residues" evidence="1">
    <location>
        <begin position="4383"/>
        <end position="4397"/>
    </location>
</feature>
<feature type="compositionally biased region" description="Basic and acidic residues" evidence="1">
    <location>
        <begin position="2518"/>
        <end position="2541"/>
    </location>
</feature>
<feature type="compositionally biased region" description="Basic and acidic residues" evidence="1">
    <location>
        <begin position="1197"/>
        <end position="1212"/>
    </location>
</feature>
<feature type="compositionally biased region" description="Acidic residues" evidence="1">
    <location>
        <begin position="3713"/>
        <end position="3731"/>
    </location>
</feature>
<dbReference type="OrthoDB" id="6381429at2759"/>
<feature type="compositionally biased region" description="Basic and acidic residues" evidence="1">
    <location>
        <begin position="2665"/>
        <end position="2687"/>
    </location>
</feature>
<feature type="compositionally biased region" description="Basic and acidic residues" evidence="1">
    <location>
        <begin position="4067"/>
        <end position="4079"/>
    </location>
</feature>
<feature type="compositionally biased region" description="Basic and acidic residues" evidence="1">
    <location>
        <begin position="1229"/>
        <end position="1244"/>
    </location>
</feature>
<dbReference type="EMBL" id="JAACXV010000053">
    <property type="protein sequence ID" value="KAF7285506.1"/>
    <property type="molecule type" value="Genomic_DNA"/>
</dbReference>
<feature type="region of interest" description="Disordered" evidence="1">
    <location>
        <begin position="3698"/>
        <end position="3831"/>
    </location>
</feature>
<feature type="compositionally biased region" description="Polar residues" evidence="1">
    <location>
        <begin position="3333"/>
        <end position="3364"/>
    </location>
</feature>
<feature type="compositionally biased region" description="Basic and acidic residues" evidence="1">
    <location>
        <begin position="1614"/>
        <end position="1629"/>
    </location>
</feature>
<feature type="compositionally biased region" description="Basic and acidic residues" evidence="1">
    <location>
        <begin position="1649"/>
        <end position="1669"/>
    </location>
</feature>